<dbReference type="InterPro" id="IPR011051">
    <property type="entry name" value="RmlC_Cupin_sf"/>
</dbReference>
<comment type="caution">
    <text evidence="5">The sequence shown here is derived from an EMBL/GenBank/DDBJ whole genome shotgun (WGS) entry which is preliminary data.</text>
</comment>
<dbReference type="PROSITE" id="PS01124">
    <property type="entry name" value="HTH_ARAC_FAMILY_2"/>
    <property type="match status" value="1"/>
</dbReference>
<evidence type="ECO:0000313" key="5">
    <source>
        <dbReference type="EMBL" id="GAA0943584.1"/>
    </source>
</evidence>
<name>A0ABP4AZ82_9ACTN</name>
<dbReference type="InterPro" id="IPR009057">
    <property type="entry name" value="Homeodomain-like_sf"/>
</dbReference>
<dbReference type="InterPro" id="IPR014710">
    <property type="entry name" value="RmlC-like_jellyroll"/>
</dbReference>
<dbReference type="InterPro" id="IPR020449">
    <property type="entry name" value="Tscrpt_reg_AraC-type_HTH"/>
</dbReference>
<accession>A0ABP4AZ82</accession>
<dbReference type="PRINTS" id="PR00032">
    <property type="entry name" value="HTHARAC"/>
</dbReference>
<keyword evidence="1" id="KW-0805">Transcription regulation</keyword>
<dbReference type="Gene3D" id="2.60.120.10">
    <property type="entry name" value="Jelly Rolls"/>
    <property type="match status" value="1"/>
</dbReference>
<evidence type="ECO:0000259" key="4">
    <source>
        <dbReference type="PROSITE" id="PS01124"/>
    </source>
</evidence>
<gene>
    <name evidence="5" type="ORF">GCM10009550_15670</name>
</gene>
<keyword evidence="6" id="KW-1185">Reference proteome</keyword>
<dbReference type="InterPro" id="IPR003313">
    <property type="entry name" value="AraC-bd"/>
</dbReference>
<dbReference type="CDD" id="cd06124">
    <property type="entry name" value="cupin_NimR-like_N"/>
    <property type="match status" value="1"/>
</dbReference>
<evidence type="ECO:0000256" key="3">
    <source>
        <dbReference type="ARBA" id="ARBA00023163"/>
    </source>
</evidence>
<organism evidence="5 6">
    <name type="scientific">Actinocorallia libanotica</name>
    <dbReference type="NCBI Taxonomy" id="46162"/>
    <lineage>
        <taxon>Bacteria</taxon>
        <taxon>Bacillati</taxon>
        <taxon>Actinomycetota</taxon>
        <taxon>Actinomycetes</taxon>
        <taxon>Streptosporangiales</taxon>
        <taxon>Thermomonosporaceae</taxon>
        <taxon>Actinocorallia</taxon>
    </lineage>
</organism>
<dbReference type="Pfam" id="PF02311">
    <property type="entry name" value="AraC_binding"/>
    <property type="match status" value="1"/>
</dbReference>
<dbReference type="SUPFAM" id="SSF51182">
    <property type="entry name" value="RmlC-like cupins"/>
    <property type="match status" value="1"/>
</dbReference>
<dbReference type="InterPro" id="IPR018062">
    <property type="entry name" value="HTH_AraC-typ_CS"/>
</dbReference>
<dbReference type="PROSITE" id="PS00041">
    <property type="entry name" value="HTH_ARAC_FAMILY_1"/>
    <property type="match status" value="1"/>
</dbReference>
<dbReference type="SUPFAM" id="SSF46689">
    <property type="entry name" value="Homeodomain-like"/>
    <property type="match status" value="1"/>
</dbReference>
<dbReference type="Proteomes" id="UP001500665">
    <property type="component" value="Unassembled WGS sequence"/>
</dbReference>
<proteinExistence type="predicted"/>
<evidence type="ECO:0000256" key="1">
    <source>
        <dbReference type="ARBA" id="ARBA00023015"/>
    </source>
</evidence>
<evidence type="ECO:0000313" key="6">
    <source>
        <dbReference type="Proteomes" id="UP001500665"/>
    </source>
</evidence>
<dbReference type="SMART" id="SM00342">
    <property type="entry name" value="HTH_ARAC"/>
    <property type="match status" value="1"/>
</dbReference>
<feature type="domain" description="HTH araC/xylS-type" evidence="4">
    <location>
        <begin position="146"/>
        <end position="243"/>
    </location>
</feature>
<keyword evidence="3" id="KW-0804">Transcription</keyword>
<dbReference type="InterPro" id="IPR018060">
    <property type="entry name" value="HTH_AraC"/>
</dbReference>
<reference evidence="6" key="1">
    <citation type="journal article" date="2019" name="Int. J. Syst. Evol. Microbiol.">
        <title>The Global Catalogue of Microorganisms (GCM) 10K type strain sequencing project: providing services to taxonomists for standard genome sequencing and annotation.</title>
        <authorList>
            <consortium name="The Broad Institute Genomics Platform"/>
            <consortium name="The Broad Institute Genome Sequencing Center for Infectious Disease"/>
            <person name="Wu L."/>
            <person name="Ma J."/>
        </authorList>
    </citation>
    <scope>NUCLEOTIDE SEQUENCE [LARGE SCALE GENOMIC DNA]</scope>
    <source>
        <strain evidence="6">JCM 10696</strain>
    </source>
</reference>
<keyword evidence="2" id="KW-0238">DNA-binding</keyword>
<protein>
    <submittedName>
        <fullName evidence="5">Helix-turn-helix transcriptional regulator</fullName>
    </submittedName>
</protein>
<sequence>MEDIGAIIVGRFPLASGEWIAPHSHTHHQIAWTRRGVLSVGVEEVYWVLPPTRALWLPAGVTHTTGATREAVLCSLYLAPEHCPVDWSEPTAVGVDGMLAELIGYLARTDLTDDARARAEAVVPDLLRPLPTRPITVPQPTDERVRVVAAALLADPADPRCLEEHARAAGVSRRTMTRLFVRDTGMSFDQWRTQVRLRASLPLLAEGQPVSRVAHSVGYATASAFLAAFRRTVGTTPRRYLLSR</sequence>
<dbReference type="Pfam" id="PF12833">
    <property type="entry name" value="HTH_18"/>
    <property type="match status" value="1"/>
</dbReference>
<dbReference type="PANTHER" id="PTHR11019:SF199">
    <property type="entry name" value="HTH-TYPE TRANSCRIPTIONAL REGULATOR NIMR"/>
    <property type="match status" value="1"/>
</dbReference>
<dbReference type="PANTHER" id="PTHR11019">
    <property type="entry name" value="HTH-TYPE TRANSCRIPTIONAL REGULATOR NIMR"/>
    <property type="match status" value="1"/>
</dbReference>
<dbReference type="Gene3D" id="1.10.10.60">
    <property type="entry name" value="Homeodomain-like"/>
    <property type="match status" value="1"/>
</dbReference>
<evidence type="ECO:0000256" key="2">
    <source>
        <dbReference type="ARBA" id="ARBA00023125"/>
    </source>
</evidence>
<dbReference type="EMBL" id="BAAAHH010000004">
    <property type="protein sequence ID" value="GAA0943584.1"/>
    <property type="molecule type" value="Genomic_DNA"/>
</dbReference>